<evidence type="ECO:0000256" key="3">
    <source>
        <dbReference type="ARBA" id="ARBA00022448"/>
    </source>
</evidence>
<accession>M1V8Z8</accession>
<evidence type="ECO:0000313" key="8">
    <source>
        <dbReference type="EMBL" id="BAM81089.1"/>
    </source>
</evidence>
<dbReference type="InterPro" id="IPR013936">
    <property type="entry name" value="CRT-like"/>
</dbReference>
<evidence type="ECO:0000256" key="2">
    <source>
        <dbReference type="ARBA" id="ARBA00006690"/>
    </source>
</evidence>
<reference evidence="8 9" key="2">
    <citation type="journal article" date="2007" name="BMC Biol.">
        <title>A 100%-complete sequence reveals unusually simple genomic features in the hot-spring red alga Cyanidioschyzon merolae.</title>
        <authorList>
            <person name="Nozaki H."/>
            <person name="Takano H."/>
            <person name="Misumi O."/>
            <person name="Terasawa K."/>
            <person name="Matsuzaki M."/>
            <person name="Maruyama S."/>
            <person name="Nishida K."/>
            <person name="Yagisawa F."/>
            <person name="Yoshida Y."/>
            <person name="Fujiwara T."/>
            <person name="Takio S."/>
            <person name="Tamura K."/>
            <person name="Chung S.J."/>
            <person name="Nakamura S."/>
            <person name="Kuroiwa H."/>
            <person name="Tanaka K."/>
            <person name="Sato N."/>
            <person name="Kuroiwa T."/>
        </authorList>
    </citation>
    <scope>NUCLEOTIDE SEQUENCE [LARGE SCALE GENOMIC DNA]</scope>
    <source>
        <strain evidence="8 9">10D</strain>
    </source>
</reference>
<dbReference type="GO" id="GO:0016020">
    <property type="term" value="C:membrane"/>
    <property type="evidence" value="ECO:0007669"/>
    <property type="project" value="UniProtKB-SubCell"/>
</dbReference>
<keyword evidence="5 7" id="KW-1133">Transmembrane helix</keyword>
<dbReference type="PANTHER" id="PTHR31326:SF1">
    <property type="entry name" value="PROTEIN CLT2, CHLOROPLASTIC"/>
    <property type="match status" value="1"/>
</dbReference>
<feature type="transmembrane region" description="Helical" evidence="7">
    <location>
        <begin position="262"/>
        <end position="282"/>
    </location>
</feature>
<evidence type="ECO:0008006" key="10">
    <source>
        <dbReference type="Google" id="ProtNLM"/>
    </source>
</evidence>
<feature type="transmembrane region" description="Helical" evidence="7">
    <location>
        <begin position="135"/>
        <end position="155"/>
    </location>
</feature>
<dbReference type="HOGENOM" id="CLU_629094_0_0_1"/>
<feature type="transmembrane region" description="Helical" evidence="7">
    <location>
        <begin position="381"/>
        <end position="401"/>
    </location>
</feature>
<feature type="transmembrane region" description="Helical" evidence="7">
    <location>
        <begin position="294"/>
        <end position="315"/>
    </location>
</feature>
<feature type="transmembrane region" description="Helical" evidence="7">
    <location>
        <begin position="105"/>
        <end position="123"/>
    </location>
</feature>
<dbReference type="EMBL" id="AP006495">
    <property type="protein sequence ID" value="BAM81089.1"/>
    <property type="molecule type" value="Genomic_DNA"/>
</dbReference>
<comment type="similarity">
    <text evidence="2">Belongs to the CRT-like transporter family.</text>
</comment>
<evidence type="ECO:0000256" key="6">
    <source>
        <dbReference type="ARBA" id="ARBA00023136"/>
    </source>
</evidence>
<feature type="transmembrane region" description="Helical" evidence="7">
    <location>
        <begin position="407"/>
        <end position="425"/>
    </location>
</feature>
<organism evidence="8 9">
    <name type="scientific">Cyanidioschyzon merolae (strain NIES-3377 / 10D)</name>
    <name type="common">Unicellular red alga</name>
    <dbReference type="NCBI Taxonomy" id="280699"/>
    <lineage>
        <taxon>Eukaryota</taxon>
        <taxon>Rhodophyta</taxon>
        <taxon>Bangiophyceae</taxon>
        <taxon>Cyanidiales</taxon>
        <taxon>Cyanidiaceae</taxon>
        <taxon>Cyanidioschyzon</taxon>
    </lineage>
</organism>
<name>M1V8Z8_CYAM1</name>
<dbReference type="InterPro" id="IPR037185">
    <property type="entry name" value="EmrE-like"/>
</dbReference>
<keyword evidence="3" id="KW-0813">Transport</keyword>
<feature type="transmembrane region" description="Helical" evidence="7">
    <location>
        <begin position="201"/>
        <end position="222"/>
    </location>
</feature>
<evidence type="ECO:0000256" key="4">
    <source>
        <dbReference type="ARBA" id="ARBA00022692"/>
    </source>
</evidence>
<feature type="transmembrane region" description="Helical" evidence="7">
    <location>
        <begin position="176"/>
        <end position="195"/>
    </location>
</feature>
<dbReference type="KEGG" id="cme:CYME_CMM254C"/>
<evidence type="ECO:0000256" key="5">
    <source>
        <dbReference type="ARBA" id="ARBA00022989"/>
    </source>
</evidence>
<evidence type="ECO:0000313" key="9">
    <source>
        <dbReference type="Proteomes" id="UP000007014"/>
    </source>
</evidence>
<keyword evidence="6 7" id="KW-0472">Membrane</keyword>
<proteinExistence type="inferred from homology"/>
<feature type="transmembrane region" description="Helical" evidence="7">
    <location>
        <begin position="349"/>
        <end position="369"/>
    </location>
</feature>
<keyword evidence="4 7" id="KW-0812">Transmembrane</keyword>
<dbReference type="Pfam" id="PF08627">
    <property type="entry name" value="CRT-like"/>
    <property type="match status" value="2"/>
</dbReference>
<dbReference type="AlphaFoldDB" id="M1V8Z8"/>
<protein>
    <recommendedName>
        <fullName evidence="10">EamA domain-containing protein</fullName>
    </recommendedName>
</protein>
<dbReference type="OrthoDB" id="416555at2759"/>
<feature type="transmembrane region" description="Helical" evidence="7">
    <location>
        <begin position="231"/>
        <end position="250"/>
    </location>
</feature>
<dbReference type="Gramene" id="CMM254CT">
    <property type="protein sequence ID" value="CMM254CT"/>
    <property type="gene ID" value="CMM254C"/>
</dbReference>
<keyword evidence="9" id="KW-1185">Reference proteome</keyword>
<dbReference type="PANTHER" id="PTHR31326">
    <property type="entry name" value="PROTEIN CLT2, CHLOROPLASTIC"/>
    <property type="match status" value="1"/>
</dbReference>
<dbReference type="eggNOG" id="ENOG502QR5M">
    <property type="taxonomic scope" value="Eukaryota"/>
</dbReference>
<comment type="subcellular location">
    <subcellularLocation>
        <location evidence="1">Membrane</location>
        <topology evidence="1">Multi-pass membrane protein</topology>
    </subcellularLocation>
</comment>
<sequence length="436" mass="48058">MFTNSGWISQFCSAHSIKSNPFARRNHVASPAEVNKAPVSRLYQAFRSTGARARVTFAGCPVEPGPRFTAPRSRPVEMRKASLLMQQNKTAKTGGRIATRVSSDVLLTTAAYVALSVLNRVVYRMDLQIMYSYTFFLSLFVTLCYVLVYASILWIRVRMRIVPMTQVKWAVNNWRLFALIGALEALTFVIGMFTASRLPGALLPVLNQGILIFIALASYALLGRRYTLTQIYGMLVVLAGVLISIGPQTVNEAALNLSSGGVWMNAFLFFGSYAFVALAVVLKERVFKRSGVQPDLFIVNTFSSLMQFAAISLMLPFTTPFAARLAESPSIGDYFSSALSTFAGRESSWMPWLALAYVAVNIVFNITGLRLLKIASALDSVVASLISVPLTTLVFCLPVPLLVQSRFSFMVLLGLGVLLFGIWLYNLPQVKERADD</sequence>
<dbReference type="OMA" id="MIPFIAG"/>
<dbReference type="GeneID" id="16994877"/>
<dbReference type="SUPFAM" id="SSF103481">
    <property type="entry name" value="Multidrug resistance efflux transporter EmrE"/>
    <property type="match status" value="1"/>
</dbReference>
<gene>
    <name evidence="8" type="ORF">CYME_CMM254C</name>
</gene>
<reference evidence="8 9" key="1">
    <citation type="journal article" date="2004" name="Nature">
        <title>Genome sequence of the ultrasmall unicellular red alga Cyanidioschyzon merolae 10D.</title>
        <authorList>
            <person name="Matsuzaki M."/>
            <person name="Misumi O."/>
            <person name="Shin-i T."/>
            <person name="Maruyama S."/>
            <person name="Takahara M."/>
            <person name="Miyagishima S."/>
            <person name="Mori T."/>
            <person name="Nishida K."/>
            <person name="Yagisawa F."/>
            <person name="Nishida K."/>
            <person name="Yoshida Y."/>
            <person name="Nishimura Y."/>
            <person name="Nakao S."/>
            <person name="Kobayashi T."/>
            <person name="Momoyama Y."/>
            <person name="Higashiyama T."/>
            <person name="Minoda A."/>
            <person name="Sano M."/>
            <person name="Nomoto H."/>
            <person name="Oishi K."/>
            <person name="Hayashi H."/>
            <person name="Ohta F."/>
            <person name="Nishizaka S."/>
            <person name="Haga S."/>
            <person name="Miura S."/>
            <person name="Morishita T."/>
            <person name="Kabeya Y."/>
            <person name="Terasawa K."/>
            <person name="Suzuki Y."/>
            <person name="Ishii Y."/>
            <person name="Asakawa S."/>
            <person name="Takano H."/>
            <person name="Ohta N."/>
            <person name="Kuroiwa H."/>
            <person name="Tanaka K."/>
            <person name="Shimizu N."/>
            <person name="Sugano S."/>
            <person name="Sato N."/>
            <person name="Nozaki H."/>
            <person name="Ogasawara N."/>
            <person name="Kohara Y."/>
            <person name="Kuroiwa T."/>
        </authorList>
    </citation>
    <scope>NUCLEOTIDE SEQUENCE [LARGE SCALE GENOMIC DNA]</scope>
    <source>
        <strain evidence="8 9">10D</strain>
    </source>
</reference>
<evidence type="ECO:0000256" key="1">
    <source>
        <dbReference type="ARBA" id="ARBA00004141"/>
    </source>
</evidence>
<dbReference type="Proteomes" id="UP000007014">
    <property type="component" value="Chromosome 13"/>
</dbReference>
<evidence type="ECO:0000256" key="7">
    <source>
        <dbReference type="SAM" id="Phobius"/>
    </source>
</evidence>
<dbReference type="RefSeq" id="XP_005537125.1">
    <property type="nucleotide sequence ID" value="XM_005537068.1"/>
</dbReference>